<organism evidence="1">
    <name type="scientific">marine sediment metagenome</name>
    <dbReference type="NCBI Taxonomy" id="412755"/>
    <lineage>
        <taxon>unclassified sequences</taxon>
        <taxon>metagenomes</taxon>
        <taxon>ecological metagenomes</taxon>
    </lineage>
</organism>
<name>X1KZD1_9ZZZZ</name>
<dbReference type="AlphaFoldDB" id="X1KZD1"/>
<dbReference type="EMBL" id="BARU01046059">
    <property type="protein sequence ID" value="GAH98980.1"/>
    <property type="molecule type" value="Genomic_DNA"/>
</dbReference>
<protein>
    <submittedName>
        <fullName evidence="1">Uncharacterized protein</fullName>
    </submittedName>
</protein>
<proteinExistence type="predicted"/>
<gene>
    <name evidence="1" type="ORF">S03H2_69633</name>
</gene>
<feature type="non-terminal residue" evidence="1">
    <location>
        <position position="1"/>
    </location>
</feature>
<reference evidence="1" key="1">
    <citation type="journal article" date="2014" name="Front. Microbiol.">
        <title>High frequency of phylogenetically diverse reductive dehalogenase-homologous genes in deep subseafloor sedimentary metagenomes.</title>
        <authorList>
            <person name="Kawai M."/>
            <person name="Futagami T."/>
            <person name="Toyoda A."/>
            <person name="Takaki Y."/>
            <person name="Nishi S."/>
            <person name="Hori S."/>
            <person name="Arai W."/>
            <person name="Tsubouchi T."/>
            <person name="Morono Y."/>
            <person name="Uchiyama I."/>
            <person name="Ito T."/>
            <person name="Fujiyama A."/>
            <person name="Inagaki F."/>
            <person name="Takami H."/>
        </authorList>
    </citation>
    <scope>NUCLEOTIDE SEQUENCE</scope>
    <source>
        <strain evidence="1">Expedition CK06-06</strain>
    </source>
</reference>
<comment type="caution">
    <text evidence="1">The sequence shown here is derived from an EMBL/GenBank/DDBJ whole genome shotgun (WGS) entry which is preliminary data.</text>
</comment>
<accession>X1KZD1</accession>
<sequence>PRSAISTFFKGTQIEVRTVWSGDDLKIVIKKVKGQVTREKNLPKNKIWVPGDGEGLVKPKGIISAKG</sequence>
<evidence type="ECO:0000313" key="1">
    <source>
        <dbReference type="EMBL" id="GAH98980.1"/>
    </source>
</evidence>